<feature type="region of interest" description="Disordered" evidence="1">
    <location>
        <begin position="1"/>
        <end position="33"/>
    </location>
</feature>
<dbReference type="EMBL" id="FOSQ01000001">
    <property type="protein sequence ID" value="SFK16988.1"/>
    <property type="molecule type" value="Genomic_DNA"/>
</dbReference>
<evidence type="ECO:0000313" key="3">
    <source>
        <dbReference type="EMBL" id="SFK16988.1"/>
    </source>
</evidence>
<dbReference type="STRING" id="1123062.SAMN02745775_101161"/>
<keyword evidence="2" id="KW-0472">Membrane</keyword>
<evidence type="ECO:0000256" key="2">
    <source>
        <dbReference type="SAM" id="Phobius"/>
    </source>
</evidence>
<evidence type="ECO:0000313" key="4">
    <source>
        <dbReference type="Proteomes" id="UP000199473"/>
    </source>
</evidence>
<feature type="transmembrane region" description="Helical" evidence="2">
    <location>
        <begin position="44"/>
        <end position="65"/>
    </location>
</feature>
<keyword evidence="2" id="KW-0812">Transmembrane</keyword>
<proteinExistence type="predicted"/>
<organism evidence="3 4">
    <name type="scientific">Falsiroseomonas stagni DSM 19981</name>
    <dbReference type="NCBI Taxonomy" id="1123062"/>
    <lineage>
        <taxon>Bacteria</taxon>
        <taxon>Pseudomonadati</taxon>
        <taxon>Pseudomonadota</taxon>
        <taxon>Alphaproteobacteria</taxon>
        <taxon>Acetobacterales</taxon>
        <taxon>Roseomonadaceae</taxon>
        <taxon>Falsiroseomonas</taxon>
    </lineage>
</organism>
<protein>
    <submittedName>
        <fullName evidence="3">Uncharacterized protein</fullName>
    </submittedName>
</protein>
<gene>
    <name evidence="3" type="ORF">SAMN02745775_101161</name>
</gene>
<dbReference type="RefSeq" id="WP_092954060.1">
    <property type="nucleotide sequence ID" value="NZ_FOSQ01000001.1"/>
</dbReference>
<name>A0A1I3XBN0_9PROT</name>
<reference evidence="3 4" key="1">
    <citation type="submission" date="2016-10" db="EMBL/GenBank/DDBJ databases">
        <authorList>
            <person name="de Groot N.N."/>
        </authorList>
    </citation>
    <scope>NUCLEOTIDE SEQUENCE [LARGE SCALE GENOMIC DNA]</scope>
    <source>
        <strain evidence="3 4">DSM 19981</strain>
    </source>
</reference>
<keyword evidence="4" id="KW-1185">Reference proteome</keyword>
<keyword evidence="2" id="KW-1133">Transmembrane helix</keyword>
<dbReference type="AlphaFoldDB" id="A0A1I3XBN0"/>
<dbReference type="Proteomes" id="UP000199473">
    <property type="component" value="Unassembled WGS sequence"/>
</dbReference>
<evidence type="ECO:0000256" key="1">
    <source>
        <dbReference type="SAM" id="MobiDB-lite"/>
    </source>
</evidence>
<sequence length="66" mass="6872">MSQANKPKSEFLGLRDPYAEATPGEAQVRPPAEPLMTREKAAELGRATAALAVLLLVIAAVVAAIS</sequence>
<accession>A0A1I3XBN0</accession>